<dbReference type="Gene3D" id="3.60.21.10">
    <property type="match status" value="1"/>
</dbReference>
<keyword evidence="3" id="KW-0418">Kinase</keyword>
<evidence type="ECO:0000259" key="2">
    <source>
        <dbReference type="Pfam" id="PF16542"/>
    </source>
</evidence>
<keyword evidence="3" id="KW-0808">Transferase</keyword>
<dbReference type="InterPro" id="IPR004843">
    <property type="entry name" value="Calcineurin-like_PHP"/>
</dbReference>
<dbReference type="PANTHER" id="PTHR42850">
    <property type="entry name" value="METALLOPHOSPHOESTERASE"/>
    <property type="match status" value="1"/>
</dbReference>
<dbReference type="Gene3D" id="3.40.50.300">
    <property type="entry name" value="P-loop containing nucleotide triphosphate hydrolases"/>
    <property type="match status" value="1"/>
</dbReference>
<dbReference type="EMBL" id="FQVL01000014">
    <property type="protein sequence ID" value="SHF29897.1"/>
    <property type="molecule type" value="Genomic_DNA"/>
</dbReference>
<feature type="domain" description="Polynucleotide kinase-phosphatase ligase" evidence="2">
    <location>
        <begin position="468"/>
        <end position="845"/>
    </location>
</feature>
<dbReference type="GO" id="GO:0005737">
    <property type="term" value="C:cytoplasm"/>
    <property type="evidence" value="ECO:0007669"/>
    <property type="project" value="TreeGrafter"/>
</dbReference>
<dbReference type="CDD" id="cd07423">
    <property type="entry name" value="MPP_Prp_like"/>
    <property type="match status" value="1"/>
</dbReference>
<dbReference type="InterPro" id="IPR050126">
    <property type="entry name" value="Ap4A_hydrolase"/>
</dbReference>
<dbReference type="NCBIfam" id="TIGR04075">
    <property type="entry name" value="bacter_Pnkp"/>
    <property type="match status" value="1"/>
</dbReference>
<name>A0A1M5AID1_9BACL</name>
<proteinExistence type="predicted"/>
<protein>
    <submittedName>
        <fullName evidence="3">Polynucleotide 3'-phosphatase /polynucleotide 5'-hydroxyl-kinase /polynucleotide 2',3'-cyclic phosphate phosphodiesterase</fullName>
    </submittedName>
</protein>
<dbReference type="SUPFAM" id="SSF52540">
    <property type="entry name" value="P-loop containing nucleoside triphosphate hydrolases"/>
    <property type="match status" value="1"/>
</dbReference>
<dbReference type="Pfam" id="PF13671">
    <property type="entry name" value="AAA_33"/>
    <property type="match status" value="1"/>
</dbReference>
<dbReference type="InterPro" id="IPR027417">
    <property type="entry name" value="P-loop_NTPase"/>
</dbReference>
<dbReference type="SUPFAM" id="SSF56300">
    <property type="entry name" value="Metallo-dependent phosphatases"/>
    <property type="match status" value="1"/>
</dbReference>
<dbReference type="Pfam" id="PF16542">
    <property type="entry name" value="PNKP_ligase"/>
    <property type="match status" value="1"/>
</dbReference>
<dbReference type="OrthoDB" id="9807890at2"/>
<dbReference type="InterPro" id="IPR041780">
    <property type="entry name" value="MPP_PrpE-like"/>
</dbReference>
<reference evidence="3 4" key="1">
    <citation type="submission" date="2016-11" db="EMBL/GenBank/DDBJ databases">
        <authorList>
            <person name="Jaros S."/>
            <person name="Januszkiewicz K."/>
            <person name="Wedrychowicz H."/>
        </authorList>
    </citation>
    <scope>NUCLEOTIDE SEQUENCE [LARGE SCALE GENOMIC DNA]</scope>
    <source>
        <strain evidence="3 4">DSM 44666</strain>
    </source>
</reference>
<organism evidence="3 4">
    <name type="scientific">Seinonella peptonophila</name>
    <dbReference type="NCBI Taxonomy" id="112248"/>
    <lineage>
        <taxon>Bacteria</taxon>
        <taxon>Bacillati</taxon>
        <taxon>Bacillota</taxon>
        <taxon>Bacilli</taxon>
        <taxon>Bacillales</taxon>
        <taxon>Thermoactinomycetaceae</taxon>
        <taxon>Seinonella</taxon>
    </lineage>
</organism>
<dbReference type="GO" id="GO:0016301">
    <property type="term" value="F:kinase activity"/>
    <property type="evidence" value="ECO:0007669"/>
    <property type="project" value="UniProtKB-KW"/>
</dbReference>
<dbReference type="Proteomes" id="UP000184476">
    <property type="component" value="Unassembled WGS sequence"/>
</dbReference>
<dbReference type="STRING" id="112248.SAMN05444392_11415"/>
<dbReference type="GO" id="GO:0016791">
    <property type="term" value="F:phosphatase activity"/>
    <property type="evidence" value="ECO:0007669"/>
    <property type="project" value="TreeGrafter"/>
</dbReference>
<dbReference type="AlphaFoldDB" id="A0A1M5AID1"/>
<feature type="domain" description="Calcineurin-like phosphoesterase" evidence="1">
    <location>
        <begin position="181"/>
        <end position="379"/>
    </location>
</feature>
<dbReference type="Pfam" id="PF00149">
    <property type="entry name" value="Metallophos"/>
    <property type="match status" value="1"/>
</dbReference>
<dbReference type="SUPFAM" id="SSF56091">
    <property type="entry name" value="DNA ligase/mRNA capping enzyme, catalytic domain"/>
    <property type="match status" value="1"/>
</dbReference>
<accession>A0A1M5AID1</accession>
<evidence type="ECO:0000313" key="3">
    <source>
        <dbReference type="EMBL" id="SHF29897.1"/>
    </source>
</evidence>
<dbReference type="Gene3D" id="3.30.470.30">
    <property type="entry name" value="DNA ligase/mRNA capping enzyme"/>
    <property type="match status" value="2"/>
</dbReference>
<keyword evidence="4" id="KW-1185">Reference proteome</keyword>
<dbReference type="RefSeq" id="WP_073157118.1">
    <property type="nucleotide sequence ID" value="NZ_FQVL01000014.1"/>
</dbReference>
<dbReference type="InterPro" id="IPR024028">
    <property type="entry name" value="PNKP_bac"/>
</dbReference>
<dbReference type="InterPro" id="IPR029052">
    <property type="entry name" value="Metallo-depent_PP-like"/>
</dbReference>
<gene>
    <name evidence="3" type="ORF">SAMN05444392_11415</name>
</gene>
<evidence type="ECO:0000313" key="4">
    <source>
        <dbReference type="Proteomes" id="UP000184476"/>
    </source>
</evidence>
<dbReference type="PANTHER" id="PTHR42850:SF7">
    <property type="entry name" value="BIS(5'-NUCLEOSYL)-TETRAPHOSPHATASE PRPE [ASYMMETRICAL]"/>
    <property type="match status" value="1"/>
</dbReference>
<evidence type="ECO:0000259" key="1">
    <source>
        <dbReference type="Pfam" id="PF00149"/>
    </source>
</evidence>
<sequence length="850" mass="97734">MEIRIPESSLVVLIGPSAAGKSTFAHHHFLPSEILSSDAFRLMITNDMSDQSASADAFELLHHALRKRLARNLLTVVDATNLQVEARQELLTIAKEYQVPTVSILFDLPDESVYAQNRLRGEQSLAPHVIRRHMFLLKKTRRILRHERFRYRYQFHSVEEMNQVRVIRTPLRVDRRLERGPFDIIGDTHGCLSELLELLSKLGYQVTQVEQEDRTFYRARHPQERKLLFLGDLVDRGPDSPGVIDLVRDLVNAGIALVVSGNHDQKLVRYLHGKRVELAFGIEQTIEQMKNRSESWKKEALHFLEGLPSHYVLDAGRLVIAHAGLPEQLQGRTGGRVRNFALYGETAKGLDQYGLPIRINWAESYRGDALVLYGHTPVLEPTFYHNTLNIDTGCVFGGKLTALRYPERELVSVPAKETYADPRRPFRTPNEIAPGIDGSLYTRDLLESLRIKSRFHPVVNIRNEQALAAFEEMNRFAIDPRWLIYLPPTMSPSETSSESGYLEHPLDAFRYYQQRGIEQVICEEKHMGSRAIVIVCKTPEVAVSRFRLEQPSSGIIYSRTGRRFFDDEHLEQAMLSRIATAMEKAGFWEQFHTDWACLDCELMPWSAKAQGLLKNQYAAVGAAAEHALQDVVSQLNLAKESGREVDQLLSLYEEKQKQAHLFRSAYRQYCWPVNRLEDYKLAPFHLMATEGKVYDEQNHLWHMQALADICKHDEELLMTTATRIVHLQNEEEVNEAIQWWIKQTEQGGEGMVVKPEQFLVRGEKGLIQPAIKCRGQEYLRIIYGPEYNAPHNLERLRKRGLKKKRSLAVREFALGLESLNRFVEREPLYRVHECVFAILALEAEPIDPRL</sequence>
<dbReference type="InterPro" id="IPR032380">
    <property type="entry name" value="PNKP_ligase_dom"/>
</dbReference>